<evidence type="ECO:0000313" key="2">
    <source>
        <dbReference type="Proteomes" id="UP001432075"/>
    </source>
</evidence>
<dbReference type="Proteomes" id="UP001432075">
    <property type="component" value="Chromosome"/>
</dbReference>
<proteinExistence type="predicted"/>
<accession>A0ABZ1RFV2</accession>
<sequence>MSCRLYGHDDGTVSGAPSEAALREALAGTVLPQPAASGGR</sequence>
<reference evidence="1" key="1">
    <citation type="submission" date="2022-10" db="EMBL/GenBank/DDBJ databases">
        <title>The complete genomes of actinobacterial strains from the NBC collection.</title>
        <authorList>
            <person name="Joergensen T.S."/>
            <person name="Alvarez Arevalo M."/>
            <person name="Sterndorff E.B."/>
            <person name="Faurdal D."/>
            <person name="Vuksanovic O."/>
            <person name="Mourched A.-S."/>
            <person name="Charusanti P."/>
            <person name="Shaw S."/>
            <person name="Blin K."/>
            <person name="Weber T."/>
        </authorList>
    </citation>
    <scope>NUCLEOTIDE SEQUENCE</scope>
    <source>
        <strain evidence="1">NBC_00283</strain>
    </source>
</reference>
<dbReference type="EMBL" id="CP108057">
    <property type="protein sequence ID" value="WUO45409.1"/>
    <property type="molecule type" value="Genomic_DNA"/>
</dbReference>
<organism evidence="1 2">
    <name type="scientific">Streptomyces goshikiensis</name>
    <dbReference type="NCBI Taxonomy" id="1942"/>
    <lineage>
        <taxon>Bacteria</taxon>
        <taxon>Bacillati</taxon>
        <taxon>Actinomycetota</taxon>
        <taxon>Actinomycetes</taxon>
        <taxon>Kitasatosporales</taxon>
        <taxon>Streptomycetaceae</taxon>
        <taxon>Streptomyces</taxon>
    </lineage>
</organism>
<dbReference type="RefSeq" id="WP_328775442.1">
    <property type="nucleotide sequence ID" value="NZ_CP108057.1"/>
</dbReference>
<name>A0ABZ1RFV2_9ACTN</name>
<keyword evidence="2" id="KW-1185">Reference proteome</keyword>
<protein>
    <submittedName>
        <fullName evidence="1">Uncharacterized protein</fullName>
    </submittedName>
</protein>
<evidence type="ECO:0000313" key="1">
    <source>
        <dbReference type="EMBL" id="WUO45409.1"/>
    </source>
</evidence>
<gene>
    <name evidence="1" type="ORF">OHU17_05945</name>
</gene>